<feature type="binding site" evidence="2">
    <location>
        <begin position="426"/>
        <end position="427"/>
    </location>
    <ligand>
        <name>FAD</name>
        <dbReference type="ChEBI" id="CHEBI:57692"/>
    </ligand>
</feature>
<evidence type="ECO:0000313" key="5">
    <source>
        <dbReference type="Proteomes" id="UP000183376"/>
    </source>
</evidence>
<dbReference type="InterPro" id="IPR007867">
    <property type="entry name" value="GMC_OxRtase_C"/>
</dbReference>
<dbReference type="PANTHER" id="PTHR11552:SF152">
    <property type="entry name" value="OXIDASE (CODA), PUTATIVE (AFU_ORTHOLOGUE AFUA_8G04090)-RELATED"/>
    <property type="match status" value="1"/>
</dbReference>
<protein>
    <submittedName>
        <fullName evidence="4">Choline dehydrogenase</fullName>
    </submittedName>
</protein>
<dbReference type="GO" id="GO:0050660">
    <property type="term" value="F:flavin adenine dinucleotide binding"/>
    <property type="evidence" value="ECO:0007669"/>
    <property type="project" value="InterPro"/>
</dbReference>
<feature type="domain" description="Glucose-methanol-choline oxidoreductase N-terminal" evidence="3">
    <location>
        <begin position="234"/>
        <end position="248"/>
    </location>
</feature>
<organism evidence="4 5">
    <name type="scientific">Allokutzneria albata</name>
    <name type="common">Kibdelosporangium albatum</name>
    <dbReference type="NCBI Taxonomy" id="211114"/>
    <lineage>
        <taxon>Bacteria</taxon>
        <taxon>Bacillati</taxon>
        <taxon>Actinomycetota</taxon>
        <taxon>Actinomycetes</taxon>
        <taxon>Pseudonocardiales</taxon>
        <taxon>Pseudonocardiaceae</taxon>
        <taxon>Allokutzneria</taxon>
    </lineage>
</organism>
<comment type="cofactor">
    <cofactor evidence="2">
        <name>FAD</name>
        <dbReference type="ChEBI" id="CHEBI:57692"/>
    </cofactor>
</comment>
<dbReference type="EMBL" id="LT629701">
    <property type="protein sequence ID" value="SDM19090.1"/>
    <property type="molecule type" value="Genomic_DNA"/>
</dbReference>
<dbReference type="PIRSF" id="PIRSF000137">
    <property type="entry name" value="Alcohol_oxidase"/>
    <property type="match status" value="1"/>
</dbReference>
<name>A0A1G9R7I5_ALLAB</name>
<keyword evidence="2" id="KW-0274">FAD</keyword>
<dbReference type="PANTHER" id="PTHR11552">
    <property type="entry name" value="GLUCOSE-METHANOL-CHOLINE GMC OXIDOREDUCTASE"/>
    <property type="match status" value="1"/>
</dbReference>
<evidence type="ECO:0000259" key="3">
    <source>
        <dbReference type="PROSITE" id="PS00624"/>
    </source>
</evidence>
<dbReference type="SUPFAM" id="SSF54373">
    <property type="entry name" value="FAD-linked reductases, C-terminal domain"/>
    <property type="match status" value="1"/>
</dbReference>
<dbReference type="Gene3D" id="3.50.50.60">
    <property type="entry name" value="FAD/NAD(P)-binding domain"/>
    <property type="match status" value="1"/>
</dbReference>
<dbReference type="Pfam" id="PF00732">
    <property type="entry name" value="GMC_oxred_N"/>
    <property type="match status" value="1"/>
</dbReference>
<evidence type="ECO:0000256" key="2">
    <source>
        <dbReference type="PIRSR" id="PIRSR000137-2"/>
    </source>
</evidence>
<dbReference type="AlphaFoldDB" id="A0A1G9R7I5"/>
<gene>
    <name evidence="4" type="ORF">SAMN04489726_0271</name>
</gene>
<dbReference type="InterPro" id="IPR036188">
    <property type="entry name" value="FAD/NAD-bd_sf"/>
</dbReference>
<dbReference type="PROSITE" id="PS00624">
    <property type="entry name" value="GMC_OXRED_2"/>
    <property type="match status" value="1"/>
</dbReference>
<dbReference type="InterPro" id="IPR012132">
    <property type="entry name" value="GMC_OxRdtase"/>
</dbReference>
<keyword evidence="5" id="KW-1185">Reference proteome</keyword>
<feature type="binding site" evidence="2">
    <location>
        <position position="425"/>
    </location>
    <ligand>
        <name>substrate</name>
    </ligand>
</feature>
<dbReference type="SUPFAM" id="SSF51905">
    <property type="entry name" value="FAD/NAD(P)-binding domain"/>
    <property type="match status" value="1"/>
</dbReference>
<dbReference type="InterPro" id="IPR000172">
    <property type="entry name" value="GMC_OxRdtase_N"/>
</dbReference>
<proteinExistence type="inferred from homology"/>
<feature type="binding site" evidence="2">
    <location>
        <position position="75"/>
    </location>
    <ligand>
        <name>FAD</name>
        <dbReference type="ChEBI" id="CHEBI:57692"/>
    </ligand>
</feature>
<dbReference type="Proteomes" id="UP000183376">
    <property type="component" value="Chromosome I"/>
</dbReference>
<evidence type="ECO:0000313" key="4">
    <source>
        <dbReference type="EMBL" id="SDM19090.1"/>
    </source>
</evidence>
<dbReference type="GO" id="GO:0016614">
    <property type="term" value="F:oxidoreductase activity, acting on CH-OH group of donors"/>
    <property type="evidence" value="ECO:0007669"/>
    <property type="project" value="InterPro"/>
</dbReference>
<sequence>MHVDVLIVGGGGAGCVLANRLSEDDRITVGLLEAGPDYGPFDPRRWPAELLNARSAARGHDWDLEAPPCCARARVIGGSSAHNGCWATLGAPADYDAWSKYSDGVWDYSQLRPYLTSAVETLRVRPVPEEDQTRWHHAVIDAAGELGMPFLDDINAEDAREGIGWVPLNAVGATRWHTGFAYLDPARDRPNLKILPDSLAARLIIEGDRATGVVAVRDGEEYTVTADHVILASGTYGTPPLLMRSGIGPEDVLSSLGAPVTLKLEGVGENLVDHSSLGLMLDPLDTLAGEMPDAAESYFAQTVVKARSTQADEFWDIHIVPSAGPAEDAQGFYTGPLSAGLYVFVMSPRSRGTVRAASLDPAASPKIDHGFFTDAERYDMKIILEGVELAHDFARTERLAGLTGLTPWAEKEREQASILAAASGYWHPVGTCAMGPADDPMAVAGADGKVHGLSNVYIGDASLMPVIPRANTHLTTVAVADRLSALLREGALR</sequence>
<dbReference type="STRING" id="211114.SAMN04489726_0271"/>
<dbReference type="Gene3D" id="3.30.410.40">
    <property type="match status" value="1"/>
</dbReference>
<comment type="similarity">
    <text evidence="1">Belongs to the GMC oxidoreductase family.</text>
</comment>
<reference evidence="4 5" key="1">
    <citation type="submission" date="2016-10" db="EMBL/GenBank/DDBJ databases">
        <authorList>
            <person name="de Groot N.N."/>
        </authorList>
    </citation>
    <scope>NUCLEOTIDE SEQUENCE [LARGE SCALE GENOMIC DNA]</scope>
    <source>
        <strain evidence="4 5">DSM 44149</strain>
    </source>
</reference>
<accession>A0A1G9R7I5</accession>
<evidence type="ECO:0000256" key="1">
    <source>
        <dbReference type="ARBA" id="ARBA00010790"/>
    </source>
</evidence>
<dbReference type="eggNOG" id="COG2303">
    <property type="taxonomic scope" value="Bacteria"/>
</dbReference>
<dbReference type="Pfam" id="PF05199">
    <property type="entry name" value="GMC_oxred_C"/>
    <property type="match status" value="1"/>
</dbReference>
<keyword evidence="2" id="KW-0285">Flavoprotein</keyword>